<dbReference type="AlphaFoldDB" id="A0A977NM56"/>
<dbReference type="CDD" id="cd07713">
    <property type="entry name" value="DHPS-like_MBL-fold"/>
    <property type="match status" value="1"/>
</dbReference>
<dbReference type="InterPro" id="IPR001279">
    <property type="entry name" value="Metallo-B-lactamas"/>
</dbReference>
<evidence type="ECO:0000313" key="2">
    <source>
        <dbReference type="EMBL" id="UVS68510.1"/>
    </source>
</evidence>
<proteinExistence type="predicted"/>
<dbReference type="InterPro" id="IPR036866">
    <property type="entry name" value="RibonucZ/Hydroxyglut_hydro"/>
</dbReference>
<dbReference type="PANTHER" id="PTHR13754:SF18">
    <property type="entry name" value="7,8-DIHYDROPTERIN-6-METHYL-4-(BETA-D-RIBOFURANOSYL)-AMINOBENZENE-5'-PHOSPHATE SYNTHASE"/>
    <property type="match status" value="1"/>
</dbReference>
<dbReference type="PANTHER" id="PTHR13754">
    <property type="entry name" value="METALLO-BETA-LACTAMASE SUPERFAMILY PROTEIN"/>
    <property type="match status" value="1"/>
</dbReference>
<dbReference type="RefSeq" id="WP_075055311.1">
    <property type="nucleotide sequence ID" value="NZ_CP103305.1"/>
</dbReference>
<dbReference type="Proteomes" id="UP001059771">
    <property type="component" value="Chromosome"/>
</dbReference>
<dbReference type="InterPro" id="IPR041712">
    <property type="entry name" value="DHPS-like_MBL-fold"/>
</dbReference>
<dbReference type="InterPro" id="IPR052926">
    <property type="entry name" value="Metallo-beta-lactamase_dom"/>
</dbReference>
<sequence>MPLREVENVEVTCLVDNNVDVLLPDTEVAHRPVLAENWYERPLIAEHGFSAAVTLEVNGRKHRLLLDSGLDPLAAAHNADMLGFDLTSCELVISSHGHIDHAGGLLSVRKKMNPGQRVPLVLHKDAFRNRMVKFQDGRKIINLPAPNRSLLAQAGYEIVEEQSHSLWIDGSVLVTGEIARSNNFEKGLPNHYSEVEEGGKMENDPLIKDDQAVILNVKDKGLVIITGCGHAGIINTLNYAKELTGEDRIYAVLGGMHLTGGLFEPIIPRTTDELEGLKPKFVVPCHCSGLKAVTQIARKMPDAFMQNSVGTNYTF</sequence>
<feature type="domain" description="Metallo-beta-lactamase" evidence="1">
    <location>
        <begin position="57"/>
        <end position="141"/>
    </location>
</feature>
<organism evidence="2">
    <name type="scientific">Nitrososphaera viennensis</name>
    <dbReference type="NCBI Taxonomy" id="1034015"/>
    <lineage>
        <taxon>Archaea</taxon>
        <taxon>Nitrososphaerota</taxon>
        <taxon>Nitrososphaeria</taxon>
        <taxon>Nitrososphaerales</taxon>
        <taxon>Nitrososphaeraceae</taxon>
        <taxon>Nitrososphaera</taxon>
    </lineage>
</organism>
<protein>
    <submittedName>
        <fullName evidence="2">MBL fold metallo-hydrolase</fullName>
    </submittedName>
</protein>
<name>A0A977NM56_9ARCH</name>
<dbReference type="GO" id="GO:0016740">
    <property type="term" value="F:transferase activity"/>
    <property type="evidence" value="ECO:0007669"/>
    <property type="project" value="TreeGrafter"/>
</dbReference>
<accession>A0A977NM56</accession>
<gene>
    <name evidence="2" type="ORF">NWT39_11430</name>
</gene>
<evidence type="ECO:0000259" key="1">
    <source>
        <dbReference type="Pfam" id="PF00753"/>
    </source>
</evidence>
<dbReference type="GeneID" id="74947558"/>
<reference evidence="2" key="1">
    <citation type="submission" date="2022-08" db="EMBL/GenBank/DDBJ databases">
        <title>Dynamic responses of ammonia-oxidizing microbial communities induced by reactive oxygen species (ROS) in fluctuating redox aquifers.</title>
        <authorList>
            <person name="Wang P."/>
            <person name="Wang H."/>
        </authorList>
    </citation>
    <scope>NUCLEOTIDE SEQUENCE</scope>
    <source>
        <strain evidence="2">PLX03</strain>
    </source>
</reference>
<dbReference type="EMBL" id="CP103305">
    <property type="protein sequence ID" value="UVS68510.1"/>
    <property type="molecule type" value="Genomic_DNA"/>
</dbReference>
<dbReference type="SUPFAM" id="SSF56281">
    <property type="entry name" value="Metallo-hydrolase/oxidoreductase"/>
    <property type="match status" value="1"/>
</dbReference>
<dbReference type="Gene3D" id="3.60.15.10">
    <property type="entry name" value="Ribonuclease Z/Hydroxyacylglutathione hydrolase-like"/>
    <property type="match status" value="1"/>
</dbReference>
<dbReference type="Pfam" id="PF00753">
    <property type="entry name" value="Lactamase_B"/>
    <property type="match status" value="1"/>
</dbReference>